<keyword evidence="1" id="KW-0560">Oxidoreductase</keyword>
<evidence type="ECO:0000313" key="3">
    <source>
        <dbReference type="EMBL" id="SMO33462.1"/>
    </source>
</evidence>
<dbReference type="GO" id="GO:0008823">
    <property type="term" value="F:cupric reductase (NADH) activity"/>
    <property type="evidence" value="ECO:0007669"/>
    <property type="project" value="TreeGrafter"/>
</dbReference>
<feature type="domain" description="Pyrroline-5-carboxylate reductase catalytic N-terminal" evidence="2">
    <location>
        <begin position="8"/>
        <end position="105"/>
    </location>
</feature>
<sequence length="202" mass="21835">MNEEKKLTIAIAGTGEGIKSGIADRLATTNVKLLLCDETDIKKAEHLGDEIVQKNASADVEVMDCLKKTTRAADIIILAMPHKRQRAVAEIIREAARNKIVISLSMPKLPSFQGVLQNMNSGVALQMQELLPESRIVAALNSSASDVIGKQINRPVEIFLAGNDGEAVESVSDLIKKAGLIPVKTGRLSPLSIFNEDKFHKA</sequence>
<dbReference type="EMBL" id="FXTP01000001">
    <property type="protein sequence ID" value="SMO33462.1"/>
    <property type="molecule type" value="Genomic_DNA"/>
</dbReference>
<keyword evidence="4" id="KW-1185">Reference proteome</keyword>
<dbReference type="GO" id="GO:0015677">
    <property type="term" value="P:copper ion import"/>
    <property type="evidence" value="ECO:0007669"/>
    <property type="project" value="TreeGrafter"/>
</dbReference>
<dbReference type="SUPFAM" id="SSF51735">
    <property type="entry name" value="NAD(P)-binding Rossmann-fold domains"/>
    <property type="match status" value="1"/>
</dbReference>
<reference evidence="3 4" key="1">
    <citation type="submission" date="2017-05" db="EMBL/GenBank/DDBJ databases">
        <authorList>
            <person name="Varghese N."/>
            <person name="Submissions S."/>
        </authorList>
    </citation>
    <scope>NUCLEOTIDE SEQUENCE [LARGE SCALE GENOMIC DNA]</scope>
    <source>
        <strain evidence="3 4">DSM 21985</strain>
    </source>
</reference>
<dbReference type="RefSeq" id="WP_142452632.1">
    <property type="nucleotide sequence ID" value="NZ_FXTP01000001.1"/>
</dbReference>
<dbReference type="GO" id="GO:0052851">
    <property type="term" value="F:ferric-chelate reductase (NADPH) activity"/>
    <property type="evidence" value="ECO:0007669"/>
    <property type="project" value="TreeGrafter"/>
</dbReference>
<dbReference type="InterPro" id="IPR036291">
    <property type="entry name" value="NAD(P)-bd_dom_sf"/>
</dbReference>
<dbReference type="GO" id="GO:0005886">
    <property type="term" value="C:plasma membrane"/>
    <property type="evidence" value="ECO:0007669"/>
    <property type="project" value="TreeGrafter"/>
</dbReference>
<evidence type="ECO:0000256" key="1">
    <source>
        <dbReference type="ARBA" id="ARBA00023002"/>
    </source>
</evidence>
<dbReference type="PANTHER" id="PTHR14239">
    <property type="entry name" value="DUDULIN-RELATED"/>
    <property type="match status" value="1"/>
</dbReference>
<accession>A0A521AFB0</accession>
<evidence type="ECO:0000313" key="4">
    <source>
        <dbReference type="Proteomes" id="UP000317557"/>
    </source>
</evidence>
<dbReference type="PANTHER" id="PTHR14239:SF0">
    <property type="entry name" value="F420-DEPENDENT NADP REDUCTASE"/>
    <property type="match status" value="1"/>
</dbReference>
<dbReference type="Pfam" id="PF03807">
    <property type="entry name" value="F420_oxidored"/>
    <property type="match status" value="1"/>
</dbReference>
<protein>
    <recommendedName>
        <fullName evidence="2">Pyrroline-5-carboxylate reductase catalytic N-terminal domain-containing protein</fullName>
    </recommendedName>
</protein>
<evidence type="ECO:0000259" key="2">
    <source>
        <dbReference type="Pfam" id="PF03807"/>
    </source>
</evidence>
<dbReference type="InterPro" id="IPR051267">
    <property type="entry name" value="STEAP_metalloreductase"/>
</dbReference>
<dbReference type="AlphaFoldDB" id="A0A521AFB0"/>
<dbReference type="Proteomes" id="UP000317557">
    <property type="component" value="Unassembled WGS sequence"/>
</dbReference>
<proteinExistence type="predicted"/>
<organism evidence="3 4">
    <name type="scientific">Gracilimonas mengyeensis</name>
    <dbReference type="NCBI Taxonomy" id="1302730"/>
    <lineage>
        <taxon>Bacteria</taxon>
        <taxon>Pseudomonadati</taxon>
        <taxon>Balneolota</taxon>
        <taxon>Balneolia</taxon>
        <taxon>Balneolales</taxon>
        <taxon>Balneolaceae</taxon>
        <taxon>Gracilimonas</taxon>
    </lineage>
</organism>
<dbReference type="OrthoDB" id="1523398at2"/>
<dbReference type="Gene3D" id="3.40.50.720">
    <property type="entry name" value="NAD(P)-binding Rossmann-like Domain"/>
    <property type="match status" value="1"/>
</dbReference>
<gene>
    <name evidence="3" type="ORF">SAMN06265219_101100</name>
</gene>
<dbReference type="InterPro" id="IPR028939">
    <property type="entry name" value="P5C_Rdtase_cat_N"/>
</dbReference>
<name>A0A521AFB0_9BACT</name>